<accession>A0A1C3RH50</accession>
<organism evidence="2 3">
    <name type="scientific">Candidatus Terasakiella magnetica</name>
    <dbReference type="NCBI Taxonomy" id="1867952"/>
    <lineage>
        <taxon>Bacteria</taxon>
        <taxon>Pseudomonadati</taxon>
        <taxon>Pseudomonadota</taxon>
        <taxon>Alphaproteobacteria</taxon>
        <taxon>Rhodospirillales</taxon>
        <taxon>Terasakiellaceae</taxon>
        <taxon>Terasakiella</taxon>
    </lineage>
</organism>
<dbReference type="InterPro" id="IPR019201">
    <property type="entry name" value="DUF2065"/>
</dbReference>
<dbReference type="Proteomes" id="UP000231658">
    <property type="component" value="Unassembled WGS sequence"/>
</dbReference>
<proteinExistence type="predicted"/>
<name>A0A1C3RH50_9PROT</name>
<keyword evidence="1" id="KW-1133">Transmembrane helix</keyword>
<dbReference type="PANTHER" id="PTHR38602:SF1">
    <property type="entry name" value="INNER MEMBRANE PROTEIN"/>
    <property type="match status" value="1"/>
</dbReference>
<evidence type="ECO:0000313" key="3">
    <source>
        <dbReference type="Proteomes" id="UP000231658"/>
    </source>
</evidence>
<evidence type="ECO:0000256" key="1">
    <source>
        <dbReference type="SAM" id="Phobius"/>
    </source>
</evidence>
<keyword evidence="1" id="KW-0812">Transmembrane</keyword>
<feature type="transmembrane region" description="Helical" evidence="1">
    <location>
        <begin position="34"/>
        <end position="59"/>
    </location>
</feature>
<reference evidence="2 3" key="1">
    <citation type="submission" date="2016-07" db="EMBL/GenBank/DDBJ databases">
        <authorList>
            <person name="Lefevre C.T."/>
        </authorList>
    </citation>
    <scope>NUCLEOTIDE SEQUENCE [LARGE SCALE GENOMIC DNA]</scope>
    <source>
        <strain evidence="2">PR1</strain>
    </source>
</reference>
<dbReference type="Pfam" id="PF09838">
    <property type="entry name" value="DUF2065"/>
    <property type="match status" value="1"/>
</dbReference>
<dbReference type="RefSeq" id="WP_069188586.1">
    <property type="nucleotide sequence ID" value="NZ_FLYE01000012.1"/>
</dbReference>
<protein>
    <recommendedName>
        <fullName evidence="4">DUF2065 domain-containing protein</fullName>
    </recommendedName>
</protein>
<evidence type="ECO:0008006" key="4">
    <source>
        <dbReference type="Google" id="ProtNLM"/>
    </source>
</evidence>
<dbReference type="PANTHER" id="PTHR38602">
    <property type="entry name" value="INNER MEMBRANE PROTEIN-RELATED"/>
    <property type="match status" value="1"/>
</dbReference>
<feature type="transmembrane region" description="Helical" evidence="1">
    <location>
        <begin position="6"/>
        <end position="22"/>
    </location>
</feature>
<keyword evidence="3" id="KW-1185">Reference proteome</keyword>
<keyword evidence="1" id="KW-0472">Membrane</keyword>
<gene>
    <name evidence="2" type="ORF">MTBPR1_20352</name>
</gene>
<sequence length="63" mass="6667">MSDFFVAVGLAIAIEGMLYALFPEGMKKMMMQVLAMPSASVRTAGITAAMIGVALVWLVRGAM</sequence>
<dbReference type="OrthoDB" id="9815199at2"/>
<dbReference type="EMBL" id="FLYE01000012">
    <property type="protein sequence ID" value="SCA56504.1"/>
    <property type="molecule type" value="Genomic_DNA"/>
</dbReference>
<evidence type="ECO:0000313" key="2">
    <source>
        <dbReference type="EMBL" id="SCA56504.1"/>
    </source>
</evidence>
<dbReference type="AlphaFoldDB" id="A0A1C3RH50"/>
<dbReference type="STRING" id="1867952.MTBPR1_20352"/>